<evidence type="ECO:0000256" key="2">
    <source>
        <dbReference type="ARBA" id="ARBA00005417"/>
    </source>
</evidence>
<dbReference type="GO" id="GO:0016887">
    <property type="term" value="F:ATP hydrolysis activity"/>
    <property type="evidence" value="ECO:0007669"/>
    <property type="project" value="InterPro"/>
</dbReference>
<name>A0A2T5G717_9BACL</name>
<keyword evidence="3" id="KW-0813">Transport</keyword>
<dbReference type="Proteomes" id="UP000244016">
    <property type="component" value="Unassembled WGS sequence"/>
</dbReference>
<dbReference type="InterPro" id="IPR017871">
    <property type="entry name" value="ABC_transporter-like_CS"/>
</dbReference>
<dbReference type="SMART" id="SM00382">
    <property type="entry name" value="AAA"/>
    <property type="match status" value="1"/>
</dbReference>
<proteinExistence type="inferred from homology"/>
<evidence type="ECO:0000256" key="1">
    <source>
        <dbReference type="ARBA" id="ARBA00004202"/>
    </source>
</evidence>
<evidence type="ECO:0000313" key="10">
    <source>
        <dbReference type="EMBL" id="PTQ51958.1"/>
    </source>
</evidence>
<evidence type="ECO:0000256" key="5">
    <source>
        <dbReference type="ARBA" id="ARBA00022741"/>
    </source>
</evidence>
<dbReference type="InterPro" id="IPR050095">
    <property type="entry name" value="ECF_ABC_transporter_ATP-bd"/>
</dbReference>
<dbReference type="SUPFAM" id="SSF52540">
    <property type="entry name" value="P-loop containing nucleoside triphosphate hydrolases"/>
    <property type="match status" value="1"/>
</dbReference>
<dbReference type="InterPro" id="IPR003439">
    <property type="entry name" value="ABC_transporter-like_ATP-bd"/>
</dbReference>
<dbReference type="PROSITE" id="PS00211">
    <property type="entry name" value="ABC_TRANSPORTER_1"/>
    <property type="match status" value="1"/>
</dbReference>
<keyword evidence="5" id="KW-0547">Nucleotide-binding</keyword>
<sequence>MSFVEHPVSASEELFRVEGVRFRYREGAPWALRGVDFVLRRRRRIAFVGANGSGKTTTFFVLRGLFSPEEGRVAFRGTEVYPAPELPAQEREKLLRSIGILFQDPDDMLVSLTVLEDVAFTPLHQGLPWEEAEQKARSALARLGIEFLADRAPRELSFGQKKLVALAGLLAAEPEVLLLDEPMAFLDPRGRCLLLAILEELYASGVDLVVATHDMRFVARWAEDVVVLSEGEVLFQGAPSELFRRSDVLDAAGLEDPGI</sequence>
<dbReference type="CDD" id="cd03225">
    <property type="entry name" value="ABC_cobalt_CbiO_domain1"/>
    <property type="match status" value="1"/>
</dbReference>
<feature type="domain" description="ABC transporter" evidence="9">
    <location>
        <begin position="15"/>
        <end position="255"/>
    </location>
</feature>
<evidence type="ECO:0000256" key="3">
    <source>
        <dbReference type="ARBA" id="ARBA00022448"/>
    </source>
</evidence>
<comment type="subcellular location">
    <subcellularLocation>
        <location evidence="1">Cell membrane</location>
        <topology evidence="1">Peripheral membrane protein</topology>
    </subcellularLocation>
</comment>
<protein>
    <submittedName>
        <fullName evidence="10">ATPase component CbiO of energizing module of cobalt ECF transporter</fullName>
    </submittedName>
</protein>
<dbReference type="AlphaFoldDB" id="A0A2T5G717"/>
<evidence type="ECO:0000313" key="11">
    <source>
        <dbReference type="Proteomes" id="UP000244016"/>
    </source>
</evidence>
<dbReference type="PANTHER" id="PTHR43553:SF24">
    <property type="entry name" value="ENERGY-COUPLING FACTOR TRANSPORTER ATP-BINDING PROTEIN ECFA1"/>
    <property type="match status" value="1"/>
</dbReference>
<organism evidence="10 11">
    <name type="scientific">Brockia lithotrophica</name>
    <dbReference type="NCBI Taxonomy" id="933949"/>
    <lineage>
        <taxon>Bacteria</taxon>
        <taxon>Bacillati</taxon>
        <taxon>Bacillota</taxon>
        <taxon>Bacilli</taxon>
        <taxon>Bacillales</taxon>
        <taxon>Bacillales Family X. Incertae Sedis</taxon>
        <taxon>Brockia</taxon>
    </lineage>
</organism>
<comment type="similarity">
    <text evidence="2">Belongs to the ABC transporter superfamily.</text>
</comment>
<evidence type="ECO:0000259" key="9">
    <source>
        <dbReference type="PROSITE" id="PS50893"/>
    </source>
</evidence>
<evidence type="ECO:0000256" key="4">
    <source>
        <dbReference type="ARBA" id="ARBA00022475"/>
    </source>
</evidence>
<dbReference type="Gene3D" id="3.40.50.300">
    <property type="entry name" value="P-loop containing nucleotide triphosphate hydrolases"/>
    <property type="match status" value="1"/>
</dbReference>
<keyword evidence="7" id="KW-1278">Translocase</keyword>
<dbReference type="InterPro" id="IPR015856">
    <property type="entry name" value="ABC_transpr_CbiO/EcfA_su"/>
</dbReference>
<dbReference type="PANTHER" id="PTHR43553">
    <property type="entry name" value="HEAVY METAL TRANSPORTER"/>
    <property type="match status" value="1"/>
</dbReference>
<evidence type="ECO:0000256" key="6">
    <source>
        <dbReference type="ARBA" id="ARBA00022840"/>
    </source>
</evidence>
<keyword evidence="4" id="KW-1003">Cell membrane</keyword>
<comment type="caution">
    <text evidence="10">The sequence shown here is derived from an EMBL/GenBank/DDBJ whole genome shotgun (WGS) entry which is preliminary data.</text>
</comment>
<reference evidence="10 11" key="1">
    <citation type="submission" date="2017-08" db="EMBL/GenBank/DDBJ databases">
        <title>Burning lignite coal seam in the remote Altai Mountains harbors a hydrogen-driven thermophilic microbial community.</title>
        <authorList>
            <person name="Kadnikov V.V."/>
            <person name="Mardanov A.V."/>
            <person name="Ivasenko D."/>
            <person name="Beletsky A.V."/>
            <person name="Karnachuk O.V."/>
            <person name="Ravin N.V."/>
        </authorList>
    </citation>
    <scope>NUCLEOTIDE SEQUENCE [LARGE SCALE GENOMIC DNA]</scope>
    <source>
        <strain evidence="10">AL31</strain>
    </source>
</reference>
<dbReference type="GO" id="GO:0043190">
    <property type="term" value="C:ATP-binding cassette (ABC) transporter complex"/>
    <property type="evidence" value="ECO:0007669"/>
    <property type="project" value="TreeGrafter"/>
</dbReference>
<dbReference type="Pfam" id="PF00005">
    <property type="entry name" value="ABC_tran"/>
    <property type="match status" value="1"/>
</dbReference>
<keyword evidence="8" id="KW-0472">Membrane</keyword>
<dbReference type="EMBL" id="PEBW01000003">
    <property type="protein sequence ID" value="PTQ51958.1"/>
    <property type="molecule type" value="Genomic_DNA"/>
</dbReference>
<keyword evidence="6" id="KW-0067">ATP-binding</keyword>
<gene>
    <name evidence="10" type="ORF">BLITH_0925</name>
</gene>
<dbReference type="InterPro" id="IPR027417">
    <property type="entry name" value="P-loop_NTPase"/>
</dbReference>
<dbReference type="GO" id="GO:0005524">
    <property type="term" value="F:ATP binding"/>
    <property type="evidence" value="ECO:0007669"/>
    <property type="project" value="UniProtKB-KW"/>
</dbReference>
<dbReference type="GO" id="GO:0042626">
    <property type="term" value="F:ATPase-coupled transmembrane transporter activity"/>
    <property type="evidence" value="ECO:0007669"/>
    <property type="project" value="TreeGrafter"/>
</dbReference>
<evidence type="ECO:0000256" key="8">
    <source>
        <dbReference type="ARBA" id="ARBA00023136"/>
    </source>
</evidence>
<dbReference type="PROSITE" id="PS50893">
    <property type="entry name" value="ABC_TRANSPORTER_2"/>
    <property type="match status" value="1"/>
</dbReference>
<accession>A0A2T5G717</accession>
<evidence type="ECO:0000256" key="7">
    <source>
        <dbReference type="ARBA" id="ARBA00022967"/>
    </source>
</evidence>
<dbReference type="InterPro" id="IPR003593">
    <property type="entry name" value="AAA+_ATPase"/>
</dbReference>